<dbReference type="Gene3D" id="3.40.50.1820">
    <property type="entry name" value="alpha/beta hydrolase"/>
    <property type="match status" value="1"/>
</dbReference>
<comment type="similarity">
    <text evidence="1">Belongs to the peptidase S9A family.</text>
</comment>
<evidence type="ECO:0000256" key="4">
    <source>
        <dbReference type="ARBA" id="ARBA00022825"/>
    </source>
</evidence>
<accession>A0A449DAQ7</accession>
<dbReference type="GO" id="GO:0004252">
    <property type="term" value="F:serine-type endopeptidase activity"/>
    <property type="evidence" value="ECO:0007669"/>
    <property type="project" value="UniProtKB-EC"/>
</dbReference>
<keyword evidence="2 8" id="KW-0645">Protease</keyword>
<dbReference type="EMBL" id="CAACXN010000015">
    <property type="protein sequence ID" value="VEW14649.1"/>
    <property type="molecule type" value="Genomic_DNA"/>
</dbReference>
<dbReference type="InterPro" id="IPR023302">
    <property type="entry name" value="Pept_S9A_N"/>
</dbReference>
<evidence type="ECO:0000313" key="8">
    <source>
        <dbReference type="EMBL" id="VEW14649.1"/>
    </source>
</evidence>
<dbReference type="InterPro" id="IPR001375">
    <property type="entry name" value="Peptidase_S9_cat"/>
</dbReference>
<dbReference type="InterPro" id="IPR051543">
    <property type="entry name" value="Serine_Peptidase_S9A"/>
</dbReference>
<feature type="domain" description="Peptidase S9A N-terminal" evidence="7">
    <location>
        <begin position="48"/>
        <end position="505"/>
    </location>
</feature>
<feature type="compositionally biased region" description="Low complexity" evidence="5">
    <location>
        <begin position="14"/>
        <end position="50"/>
    </location>
</feature>
<evidence type="ECO:0000256" key="3">
    <source>
        <dbReference type="ARBA" id="ARBA00022801"/>
    </source>
</evidence>
<feature type="compositionally biased region" description="Gly residues" evidence="5">
    <location>
        <begin position="1"/>
        <end position="13"/>
    </location>
</feature>
<dbReference type="Gene3D" id="2.130.10.120">
    <property type="entry name" value="Prolyl oligopeptidase, N-terminal domain"/>
    <property type="match status" value="1"/>
</dbReference>
<keyword evidence="4" id="KW-0720">Serine protease</keyword>
<dbReference type="AlphaFoldDB" id="A0A449DAQ7"/>
<evidence type="ECO:0000259" key="6">
    <source>
        <dbReference type="Pfam" id="PF00326"/>
    </source>
</evidence>
<dbReference type="SUPFAM" id="SSF50993">
    <property type="entry name" value="Peptidase/esterase 'gauge' domain"/>
    <property type="match status" value="1"/>
</dbReference>
<evidence type="ECO:0000256" key="2">
    <source>
        <dbReference type="ARBA" id="ARBA00022670"/>
    </source>
</evidence>
<dbReference type="PRINTS" id="PR00862">
    <property type="entry name" value="PROLIGOPTASE"/>
</dbReference>
<evidence type="ECO:0000313" key="9">
    <source>
        <dbReference type="Proteomes" id="UP000386281"/>
    </source>
</evidence>
<dbReference type="Pfam" id="PF02897">
    <property type="entry name" value="Peptidase_S9_N"/>
    <property type="match status" value="1"/>
</dbReference>
<dbReference type="SUPFAM" id="SSF53474">
    <property type="entry name" value="alpha/beta-Hydrolases"/>
    <property type="match status" value="1"/>
</dbReference>
<dbReference type="EC" id="3.4.21.83" evidence="8"/>
<dbReference type="InterPro" id="IPR029058">
    <property type="entry name" value="AB_hydrolase_fold"/>
</dbReference>
<gene>
    <name evidence="8" type="primary">ptrB</name>
    <name evidence="8" type="ORF">NCTC12391_02798</name>
</gene>
<feature type="region of interest" description="Disordered" evidence="5">
    <location>
        <begin position="376"/>
        <end position="401"/>
    </location>
</feature>
<feature type="domain" description="Peptidase S9 prolyl oligopeptidase catalytic" evidence="6">
    <location>
        <begin position="572"/>
        <end position="785"/>
    </location>
</feature>
<dbReference type="PANTHER" id="PTHR11757:SF19">
    <property type="entry name" value="PROLYL ENDOPEPTIDASE-LIKE"/>
    <property type="match status" value="1"/>
</dbReference>
<organism evidence="8 9">
    <name type="scientific">Brevibacterium casei</name>
    <dbReference type="NCBI Taxonomy" id="33889"/>
    <lineage>
        <taxon>Bacteria</taxon>
        <taxon>Bacillati</taxon>
        <taxon>Actinomycetota</taxon>
        <taxon>Actinomycetes</taxon>
        <taxon>Micrococcales</taxon>
        <taxon>Brevibacteriaceae</taxon>
        <taxon>Brevibacterium</taxon>
    </lineage>
</organism>
<protein>
    <submittedName>
        <fullName evidence="8">Protease 2</fullName>
        <ecNumber evidence="8">3.4.21.83</ecNumber>
    </submittedName>
</protein>
<dbReference type="Proteomes" id="UP000386281">
    <property type="component" value="Unassembled WGS sequence"/>
</dbReference>
<sequence length="793" mass="86522">MWAGWRGGYGGGMTSSDSSQSSTPTPSSAGSSDSTPETTAAPTPTSAPVAKKIPHERTHHGHTFVDDYEWMREKDSPEVIAHLEAENAWTEAQTAELEPLREAIFTEIKTRIKETDMSVPTRRGGYWYFTRTKAGLDYGIHVRVPAADDGDWTPPEIGEDPLPGEEVVFDSNQAARGTDFFSLGTFSLTEDGRYLLYGVDTAGDERFVLRIRDLSTGEDLPDRIENTFAGATIDPSGRFVFYTTVDEAWRPEKVWRHTVTGAGAGYASATDPTAAPEASGAEDVCIFHEPDERFFVGVGFSRSECYLFIVTGSKTTTGYWRLRGDDLEAAPQEIWPRVDGVEYSVEHAVVSGEDRFLITHNRDRADFDIVDVPAADPTGDATETADAVDEPAGTGADPTTTGRRVLADVSGLRIEEVDAFADFVVISYRRGGFARVGIVRLTGDPTVPYAPLVELPFDRETGTLGFGPNPEFDQPTVRLTFTSMSTPAVVYQHDVATGTDTVLKRQPVLGSVDLTRYGETLVWASASDGTRIPVSLVYRTDLVDVDEQGRPAASAPLILYGYGSYEISVDPYFSVARLSLLDRGVVYAIAHVRGGGEMGRHWYDEGKTTAKVTTFTDFIAVARHLVEAGWTTPEQLVATGGSAGGLLMGAIVNMAPELFAGVSAHVPFVDALTSILMPELPLTVIEWEEWGDPLHDPEVYEYMRSYTPYENVAEAAHPKILAVTSLNDTRVLYVEPAKWVARLREVGADVILRTEMAAGHGGASGRYDAWKETAFDFAWMLGVLGRSDVVIEP</sequence>
<dbReference type="Pfam" id="PF00326">
    <property type="entry name" value="Peptidase_S9"/>
    <property type="match status" value="1"/>
</dbReference>
<feature type="region of interest" description="Disordered" evidence="5">
    <location>
        <begin position="1"/>
        <end position="58"/>
    </location>
</feature>
<proteinExistence type="inferred from homology"/>
<evidence type="ECO:0000256" key="5">
    <source>
        <dbReference type="SAM" id="MobiDB-lite"/>
    </source>
</evidence>
<evidence type="ECO:0000259" key="7">
    <source>
        <dbReference type="Pfam" id="PF02897"/>
    </source>
</evidence>
<dbReference type="PANTHER" id="PTHR11757">
    <property type="entry name" value="PROTEASE FAMILY S9A OLIGOPEPTIDASE"/>
    <property type="match status" value="1"/>
</dbReference>
<dbReference type="InterPro" id="IPR002470">
    <property type="entry name" value="Peptidase_S9A"/>
</dbReference>
<feature type="compositionally biased region" description="Low complexity" evidence="5">
    <location>
        <begin position="391"/>
        <end position="401"/>
    </location>
</feature>
<evidence type="ECO:0000256" key="1">
    <source>
        <dbReference type="ARBA" id="ARBA00005228"/>
    </source>
</evidence>
<dbReference type="GO" id="GO:0006508">
    <property type="term" value="P:proteolysis"/>
    <property type="evidence" value="ECO:0007669"/>
    <property type="project" value="UniProtKB-KW"/>
</dbReference>
<name>A0A449DAQ7_9MICO</name>
<reference evidence="8 9" key="1">
    <citation type="submission" date="2019-02" db="EMBL/GenBank/DDBJ databases">
        <authorList>
            <consortium name="Pathogen Informatics"/>
        </authorList>
    </citation>
    <scope>NUCLEOTIDE SEQUENCE [LARGE SCALE GENOMIC DNA]</scope>
    <source>
        <strain evidence="8 9">3012STDY7078520</strain>
    </source>
</reference>
<keyword evidence="3 8" id="KW-0378">Hydrolase</keyword>